<dbReference type="InterPro" id="IPR050859">
    <property type="entry name" value="Class-I_PLP-dep_aminotransf"/>
</dbReference>
<dbReference type="GO" id="GO:0008483">
    <property type="term" value="F:transaminase activity"/>
    <property type="evidence" value="ECO:0007669"/>
    <property type="project" value="UniProtKB-KW"/>
</dbReference>
<sequence length="392" mass="43677">MVNDYSFPPLIRQALALGPPGQWAPSPSKDCIRLDVGYPYPEAIPVYQLSQSVSVLCLTEGDRPFQYLGSSAMANLKPLLQSRSAIRGISTTTSEVLATAGSTQALDLAARVLLHKNDLVAVESPTYMEALEIFRNYTPHLIEYPIDHEGLDVKVLADDLEMRHARGLPLPKVLYSIPTFHNPTGVSLGLQRRKDLLSLAELYNFLIIEDDAYGQLSGPDLPPPIKALDTKKRVIYLGSMSKVVAPGLRIGWTAAPKPIITAMAHFKKDADHPFTSAVTTRFLTEFDFDSHIKQLRHSYSQRLKTMLRALKKHMPEKAKWSKPLGGFFVWVHLPYVNTSKLLPIALDQGVSYIPGSYFFTDPTQGLPYLRLSFSYAEEERIEQGIATLANLI</sequence>
<protein>
    <submittedName>
        <fullName evidence="6">2-aminoadipate transaminase</fullName>
    </submittedName>
</protein>
<keyword evidence="4" id="KW-0663">Pyridoxal phosphate</keyword>
<evidence type="ECO:0000256" key="4">
    <source>
        <dbReference type="ARBA" id="ARBA00022898"/>
    </source>
</evidence>
<dbReference type="SUPFAM" id="SSF53383">
    <property type="entry name" value="PLP-dependent transferases"/>
    <property type="match status" value="1"/>
</dbReference>
<feature type="domain" description="Aminotransferase class I/classII large" evidence="5">
    <location>
        <begin position="89"/>
        <end position="386"/>
    </location>
</feature>
<dbReference type="InterPro" id="IPR004839">
    <property type="entry name" value="Aminotransferase_I/II_large"/>
</dbReference>
<dbReference type="InterPro" id="IPR015424">
    <property type="entry name" value="PyrdxlP-dep_Trfase"/>
</dbReference>
<evidence type="ECO:0000256" key="2">
    <source>
        <dbReference type="ARBA" id="ARBA00022576"/>
    </source>
</evidence>
<organism evidence="6 7">
    <name type="scientific">Melghirimyces algeriensis</name>
    <dbReference type="NCBI Taxonomy" id="910412"/>
    <lineage>
        <taxon>Bacteria</taxon>
        <taxon>Bacillati</taxon>
        <taxon>Bacillota</taxon>
        <taxon>Bacilli</taxon>
        <taxon>Bacillales</taxon>
        <taxon>Thermoactinomycetaceae</taxon>
        <taxon>Melghirimyces</taxon>
    </lineage>
</organism>
<proteinExistence type="predicted"/>
<dbReference type="Pfam" id="PF00155">
    <property type="entry name" value="Aminotran_1_2"/>
    <property type="match status" value="1"/>
</dbReference>
<dbReference type="Proteomes" id="UP000315636">
    <property type="component" value="Unassembled WGS sequence"/>
</dbReference>
<dbReference type="EMBL" id="FXTI01000003">
    <property type="protein sequence ID" value="SMO52537.1"/>
    <property type="molecule type" value="Genomic_DNA"/>
</dbReference>
<keyword evidence="3" id="KW-0808">Transferase</keyword>
<evidence type="ECO:0000313" key="6">
    <source>
        <dbReference type="EMBL" id="SMO52537.1"/>
    </source>
</evidence>
<evidence type="ECO:0000256" key="3">
    <source>
        <dbReference type="ARBA" id="ARBA00022679"/>
    </source>
</evidence>
<dbReference type="Gene3D" id="3.90.1150.10">
    <property type="entry name" value="Aspartate Aminotransferase, domain 1"/>
    <property type="match status" value="1"/>
</dbReference>
<evidence type="ECO:0000256" key="1">
    <source>
        <dbReference type="ARBA" id="ARBA00001933"/>
    </source>
</evidence>
<dbReference type="RefSeq" id="WP_142504804.1">
    <property type="nucleotide sequence ID" value="NZ_FXTI01000003.1"/>
</dbReference>
<dbReference type="InterPro" id="IPR015422">
    <property type="entry name" value="PyrdxlP-dep_Trfase_small"/>
</dbReference>
<name>A0A521BZD7_9BACL</name>
<dbReference type="InterPro" id="IPR015421">
    <property type="entry name" value="PyrdxlP-dep_Trfase_major"/>
</dbReference>
<dbReference type="PANTHER" id="PTHR42790">
    <property type="entry name" value="AMINOTRANSFERASE"/>
    <property type="match status" value="1"/>
</dbReference>
<reference evidence="6 7" key="1">
    <citation type="submission" date="2017-05" db="EMBL/GenBank/DDBJ databases">
        <authorList>
            <person name="Varghese N."/>
            <person name="Submissions S."/>
        </authorList>
    </citation>
    <scope>NUCLEOTIDE SEQUENCE [LARGE SCALE GENOMIC DNA]</scope>
    <source>
        <strain evidence="6 7">DSM 45474</strain>
    </source>
</reference>
<dbReference type="OrthoDB" id="9802328at2"/>
<dbReference type="GO" id="GO:1901605">
    <property type="term" value="P:alpha-amino acid metabolic process"/>
    <property type="evidence" value="ECO:0007669"/>
    <property type="project" value="TreeGrafter"/>
</dbReference>
<comment type="cofactor">
    <cofactor evidence="1">
        <name>pyridoxal 5'-phosphate</name>
        <dbReference type="ChEBI" id="CHEBI:597326"/>
    </cofactor>
</comment>
<accession>A0A521BZD7</accession>
<gene>
    <name evidence="6" type="ORF">SAMN06264849_10325</name>
</gene>
<keyword evidence="7" id="KW-1185">Reference proteome</keyword>
<dbReference type="PANTHER" id="PTHR42790:SF19">
    <property type="entry name" value="KYNURENINE_ALPHA-AMINOADIPATE AMINOTRANSFERASE, MITOCHONDRIAL"/>
    <property type="match status" value="1"/>
</dbReference>
<dbReference type="AlphaFoldDB" id="A0A521BZD7"/>
<dbReference type="CDD" id="cd00609">
    <property type="entry name" value="AAT_like"/>
    <property type="match status" value="1"/>
</dbReference>
<keyword evidence="2" id="KW-0032">Aminotransferase</keyword>
<dbReference type="Gene3D" id="3.40.640.10">
    <property type="entry name" value="Type I PLP-dependent aspartate aminotransferase-like (Major domain)"/>
    <property type="match status" value="1"/>
</dbReference>
<dbReference type="GO" id="GO:0030170">
    <property type="term" value="F:pyridoxal phosphate binding"/>
    <property type="evidence" value="ECO:0007669"/>
    <property type="project" value="InterPro"/>
</dbReference>
<evidence type="ECO:0000313" key="7">
    <source>
        <dbReference type="Proteomes" id="UP000315636"/>
    </source>
</evidence>
<evidence type="ECO:0000259" key="5">
    <source>
        <dbReference type="Pfam" id="PF00155"/>
    </source>
</evidence>